<keyword evidence="4" id="KW-1185">Reference proteome</keyword>
<dbReference type="SUPFAM" id="SSF53474">
    <property type="entry name" value="alpha/beta-Hydrolases"/>
    <property type="match status" value="1"/>
</dbReference>
<sequence>MPFTQPTGVSLSGSRGNLTASRTTTNIAPSLISNTSTASLPTRKKFEPEKLCQVRNQWVRSAGDTIHIFTKTWQPLNTPVLSVVVFVHDIMEHCERYHPLFVQFAARGIEVQAFDLPGFGETGAREDAHGITGGYDVLLKEIDSAIDRAQDTHPTLPIFLMGHGMGGALVLNYVCGLGQRKWYPNVGVRFRVQPEELTRDLGEMERVLGDGLIRDTVSLQCLGDMIYQGQKVLKKRWKKFPTPLPLLLLHGTDDPICSYQATHTLSSQLLKLQPLNFIFKSWKGNMHD</sequence>
<protein>
    <submittedName>
        <fullName evidence="3">Alpha/beta-hydrolase</fullName>
    </submittedName>
</protein>
<dbReference type="STRING" id="1314771.A0A197JD22"/>
<proteinExistence type="predicted"/>
<feature type="domain" description="Serine aminopeptidase S33" evidence="2">
    <location>
        <begin position="82"/>
        <end position="174"/>
    </location>
</feature>
<feature type="non-terminal residue" evidence="3">
    <location>
        <position position="288"/>
    </location>
</feature>
<evidence type="ECO:0000256" key="1">
    <source>
        <dbReference type="SAM" id="MobiDB-lite"/>
    </source>
</evidence>
<dbReference type="EMBL" id="KV442133">
    <property type="protein sequence ID" value="OAQ23010.1"/>
    <property type="molecule type" value="Genomic_DNA"/>
</dbReference>
<reference evidence="3 4" key="1">
    <citation type="submission" date="2016-05" db="EMBL/GenBank/DDBJ databases">
        <title>Genome sequencing reveals origins of a unique bacterial endosymbiosis in the earliest lineages of terrestrial Fungi.</title>
        <authorList>
            <consortium name="DOE Joint Genome Institute"/>
            <person name="Uehling J."/>
            <person name="Gryganskyi A."/>
            <person name="Hameed K."/>
            <person name="Tschaplinski T."/>
            <person name="Misztal P."/>
            <person name="Wu S."/>
            <person name="Desiro A."/>
            <person name="Vande Pol N."/>
            <person name="Du Z.-Y."/>
            <person name="Zienkiewicz A."/>
            <person name="Zienkiewicz K."/>
            <person name="Morin E."/>
            <person name="Tisserant E."/>
            <person name="Splivallo R."/>
            <person name="Hainaut M."/>
            <person name="Henrissat B."/>
            <person name="Ohm R."/>
            <person name="Kuo A."/>
            <person name="Yan J."/>
            <person name="Lipzen A."/>
            <person name="Nolan M."/>
            <person name="Labutti K."/>
            <person name="Barry K."/>
            <person name="Goldstein A."/>
            <person name="Labbe J."/>
            <person name="Schadt C."/>
            <person name="Tuskan G."/>
            <person name="Grigoriev I."/>
            <person name="Martin F."/>
            <person name="Vilgalys R."/>
            <person name="Bonito G."/>
        </authorList>
    </citation>
    <scope>NUCLEOTIDE SEQUENCE [LARGE SCALE GENOMIC DNA]</scope>
    <source>
        <strain evidence="3 4">AG-77</strain>
    </source>
</reference>
<evidence type="ECO:0000313" key="4">
    <source>
        <dbReference type="Proteomes" id="UP000078512"/>
    </source>
</evidence>
<dbReference type="Proteomes" id="UP000078512">
    <property type="component" value="Unassembled WGS sequence"/>
</dbReference>
<dbReference type="PANTHER" id="PTHR11614">
    <property type="entry name" value="PHOSPHOLIPASE-RELATED"/>
    <property type="match status" value="1"/>
</dbReference>
<feature type="region of interest" description="Disordered" evidence="1">
    <location>
        <begin position="1"/>
        <end position="23"/>
    </location>
</feature>
<dbReference type="GO" id="GO:0016787">
    <property type="term" value="F:hydrolase activity"/>
    <property type="evidence" value="ECO:0007669"/>
    <property type="project" value="UniProtKB-KW"/>
</dbReference>
<dbReference type="InterPro" id="IPR022742">
    <property type="entry name" value="Hydrolase_4"/>
</dbReference>
<accession>A0A197JD22</accession>
<name>A0A197JD22_9FUNG</name>
<feature type="domain" description="Serine aminopeptidase S33" evidence="2">
    <location>
        <begin position="181"/>
        <end position="268"/>
    </location>
</feature>
<keyword evidence="3" id="KW-0378">Hydrolase</keyword>
<dbReference type="Pfam" id="PF12146">
    <property type="entry name" value="Hydrolase_4"/>
    <property type="match status" value="2"/>
</dbReference>
<dbReference type="Gene3D" id="3.40.50.1820">
    <property type="entry name" value="alpha/beta hydrolase"/>
    <property type="match status" value="2"/>
</dbReference>
<dbReference type="InterPro" id="IPR051044">
    <property type="entry name" value="MAG_DAG_Lipase"/>
</dbReference>
<gene>
    <name evidence="3" type="ORF">K457DRAFT_25500</name>
</gene>
<evidence type="ECO:0000259" key="2">
    <source>
        <dbReference type="Pfam" id="PF12146"/>
    </source>
</evidence>
<dbReference type="InterPro" id="IPR029058">
    <property type="entry name" value="AB_hydrolase_fold"/>
</dbReference>
<organism evidence="3 4">
    <name type="scientific">Linnemannia elongata AG-77</name>
    <dbReference type="NCBI Taxonomy" id="1314771"/>
    <lineage>
        <taxon>Eukaryota</taxon>
        <taxon>Fungi</taxon>
        <taxon>Fungi incertae sedis</taxon>
        <taxon>Mucoromycota</taxon>
        <taxon>Mortierellomycotina</taxon>
        <taxon>Mortierellomycetes</taxon>
        <taxon>Mortierellales</taxon>
        <taxon>Mortierellaceae</taxon>
        <taxon>Linnemannia</taxon>
    </lineage>
</organism>
<dbReference type="OrthoDB" id="10249433at2759"/>
<dbReference type="AlphaFoldDB" id="A0A197JD22"/>
<evidence type="ECO:0000313" key="3">
    <source>
        <dbReference type="EMBL" id="OAQ23010.1"/>
    </source>
</evidence>